<dbReference type="AlphaFoldDB" id="A0A0M6WZV0"/>
<evidence type="ECO:0000256" key="2">
    <source>
        <dbReference type="ARBA" id="ARBA00022801"/>
    </source>
</evidence>
<dbReference type="GO" id="GO:0005975">
    <property type="term" value="P:carbohydrate metabolic process"/>
    <property type="evidence" value="ECO:0007669"/>
    <property type="project" value="InterPro"/>
</dbReference>
<protein>
    <recommendedName>
        <fullName evidence="4">Glycoside hydrolase family 2 immunoglobulin-like beta-sandwich domain-containing protein</fullName>
    </recommendedName>
</protein>
<keyword evidence="2" id="KW-0378">Hydrolase</keyword>
<dbReference type="SUPFAM" id="SSF49303">
    <property type="entry name" value="beta-Galactosidase/glucuronidase domain"/>
    <property type="match status" value="1"/>
</dbReference>
<dbReference type="InterPro" id="IPR013783">
    <property type="entry name" value="Ig-like_fold"/>
</dbReference>
<dbReference type="InterPro" id="IPR008979">
    <property type="entry name" value="Galactose-bd-like_sf"/>
</dbReference>
<dbReference type="Proteomes" id="UP000049828">
    <property type="component" value="Unassembled WGS sequence"/>
</dbReference>
<evidence type="ECO:0000256" key="1">
    <source>
        <dbReference type="ARBA" id="ARBA00007401"/>
    </source>
</evidence>
<organism evidence="5 6">
    <name type="scientific">Roseburia inulinivorans</name>
    <dbReference type="NCBI Taxonomy" id="360807"/>
    <lineage>
        <taxon>Bacteria</taxon>
        <taxon>Bacillati</taxon>
        <taxon>Bacillota</taxon>
        <taxon>Clostridia</taxon>
        <taxon>Lachnospirales</taxon>
        <taxon>Lachnospiraceae</taxon>
        <taxon>Roseburia</taxon>
    </lineage>
</organism>
<dbReference type="EMBL" id="CVRS01000107">
    <property type="protein sequence ID" value="CRL42754.1"/>
    <property type="molecule type" value="Genomic_DNA"/>
</dbReference>
<dbReference type="InterPro" id="IPR036156">
    <property type="entry name" value="Beta-gal/glucu_dom_sf"/>
</dbReference>
<dbReference type="PANTHER" id="PTHR42732">
    <property type="entry name" value="BETA-GALACTOSIDASE"/>
    <property type="match status" value="1"/>
</dbReference>
<proteinExistence type="inferred from homology"/>
<accession>A0A0M6WZV0</accession>
<dbReference type="PANTHER" id="PTHR42732:SF1">
    <property type="entry name" value="BETA-MANNOSIDASE"/>
    <property type="match status" value="1"/>
</dbReference>
<dbReference type="Pfam" id="PF00703">
    <property type="entry name" value="Glyco_hydro_2"/>
    <property type="match status" value="1"/>
</dbReference>
<dbReference type="GO" id="GO:0004553">
    <property type="term" value="F:hydrolase activity, hydrolyzing O-glycosyl compounds"/>
    <property type="evidence" value="ECO:0007669"/>
    <property type="project" value="InterPro"/>
</dbReference>
<dbReference type="RefSeq" id="WP_055040366.1">
    <property type="nucleotide sequence ID" value="NZ_CVRS01000107.1"/>
</dbReference>
<feature type="domain" description="Glycoside hydrolase family 2 immunoglobulin-like beta-sandwich" evidence="4">
    <location>
        <begin position="120"/>
        <end position="212"/>
    </location>
</feature>
<sequence>MRNILNINSDWILSTEKTPDGKAVHKRILPLNKEDEYCYYLELLGAAPSMEVFVNQEKIGDHTGSYTLYRVDVTDQIVNGDNELDIVCDSEVPCLDASLIVVGKHHFSLDHFGDAGLTVIPEEISTSSASIRITAHAKNLPEDAMISYTVLTTTGTMLANKSVPVSAPEYICHLTNPCLWNGKTSPKLYVVVAGLLVNGATEDQIVLPFGLRNLSMESNGSVLVNGLCVPEKDLIRTLESDPFVYDDMDEDGSFACVELKELCDIAADEEDCKNLLTEYVLQNAYHPSILCWKLPEDHADFAALLRELDSTRPVLF</sequence>
<evidence type="ECO:0000313" key="5">
    <source>
        <dbReference type="EMBL" id="CRL42754.1"/>
    </source>
</evidence>
<comment type="similarity">
    <text evidence="1">Belongs to the glycosyl hydrolase 2 family.</text>
</comment>
<dbReference type="InterPro" id="IPR051913">
    <property type="entry name" value="GH2_Domain-Containing"/>
</dbReference>
<dbReference type="Gene3D" id="2.60.40.10">
    <property type="entry name" value="Immunoglobulins"/>
    <property type="match status" value="1"/>
</dbReference>
<reference evidence="6" key="1">
    <citation type="submission" date="2015-05" db="EMBL/GenBank/DDBJ databases">
        <authorList>
            <consortium name="Pathogen Informatics"/>
        </authorList>
    </citation>
    <scope>NUCLEOTIDE SEQUENCE [LARGE SCALE GENOMIC DNA]</scope>
    <source>
        <strain evidence="6">L1-83</strain>
    </source>
</reference>
<evidence type="ECO:0000313" key="6">
    <source>
        <dbReference type="Proteomes" id="UP000049828"/>
    </source>
</evidence>
<evidence type="ECO:0000256" key="3">
    <source>
        <dbReference type="ARBA" id="ARBA00023295"/>
    </source>
</evidence>
<keyword evidence="3" id="KW-0326">Glycosidase</keyword>
<dbReference type="STRING" id="360807.ERS852392_03150"/>
<evidence type="ECO:0000259" key="4">
    <source>
        <dbReference type="Pfam" id="PF00703"/>
    </source>
</evidence>
<keyword evidence="6" id="KW-1185">Reference proteome</keyword>
<dbReference type="SUPFAM" id="SSF49785">
    <property type="entry name" value="Galactose-binding domain-like"/>
    <property type="match status" value="1"/>
</dbReference>
<name>A0A0M6WZV0_9FIRM</name>
<gene>
    <name evidence="5" type="ORF">RIL183_32361</name>
</gene>
<dbReference type="Gene3D" id="2.60.120.260">
    <property type="entry name" value="Galactose-binding domain-like"/>
    <property type="match status" value="1"/>
</dbReference>
<dbReference type="InterPro" id="IPR006102">
    <property type="entry name" value="Ig-like_GH2"/>
</dbReference>